<dbReference type="AlphaFoldDB" id="M4VIL5"/>
<dbReference type="HOGENOM" id="CLU_1137012_0_0_5"/>
<feature type="transmembrane region" description="Helical" evidence="1">
    <location>
        <begin position="218"/>
        <end position="239"/>
    </location>
</feature>
<dbReference type="Proteomes" id="UP000011932">
    <property type="component" value="Chromosome"/>
</dbReference>
<keyword evidence="1" id="KW-0472">Membrane</keyword>
<accession>M4VIL5</accession>
<dbReference type="RefSeq" id="WP_015468540.1">
    <property type="nucleotide sequence ID" value="NC_020812.1"/>
</dbReference>
<keyword evidence="1" id="KW-0812">Transmembrane</keyword>
<protein>
    <submittedName>
        <fullName evidence="2">Uncharacterized protein</fullName>
    </submittedName>
</protein>
<organism evidence="2 3">
    <name type="scientific">Micavibrio aeruginosavorus EPB</name>
    <dbReference type="NCBI Taxonomy" id="349215"/>
    <lineage>
        <taxon>Bacteria</taxon>
        <taxon>Pseudomonadati</taxon>
        <taxon>Bdellovibrionota</taxon>
        <taxon>Bdellovibrionia</taxon>
        <taxon>Bdellovibrionales</taxon>
        <taxon>Pseudobdellovibrionaceae</taxon>
        <taxon>Micavibrio</taxon>
    </lineage>
</organism>
<dbReference type="EMBL" id="CP003538">
    <property type="protein sequence ID" value="AGH99028.1"/>
    <property type="molecule type" value="Genomic_DNA"/>
</dbReference>
<keyword evidence="1" id="KW-1133">Transmembrane helix</keyword>
<gene>
    <name evidence="2" type="ORF">A11S_2232</name>
</gene>
<reference evidence="2 3" key="1">
    <citation type="journal article" date="2013" name="ISME J.">
        <title>By their genes ye shall know them: genomic signatures of predatory bacteria.</title>
        <authorList>
            <person name="Pasternak Z."/>
            <person name="Pietrokovski S."/>
            <person name="Rotem O."/>
            <person name="Gophna U."/>
            <person name="Lurie-Weinberger M.N."/>
            <person name="Jurkevitch E."/>
        </authorList>
    </citation>
    <scope>NUCLEOTIDE SEQUENCE [LARGE SCALE GENOMIC DNA]</scope>
    <source>
        <strain evidence="2">EPB</strain>
    </source>
</reference>
<dbReference type="KEGG" id="man:A11S_2232"/>
<evidence type="ECO:0000313" key="2">
    <source>
        <dbReference type="EMBL" id="AGH99028.1"/>
    </source>
</evidence>
<sequence length="244" mass="27796">MKTYQTERNVPSILVTVGLIKAIEKETLLCTTQLTKEWSPEEKAELRDGLSISITDFFGTETLKSVADFKWDKFSDTTAKIEINLKYTNVRTNQECLFLTELNREKLKSRIFVEIKDSEPRIIAEHFIAEIGRTLESKKTWNGLLHPNEKAESFVSLFVLGTLLFGVLYENGDESKNSIYKAAMLTASAVSFSYLQFGSKLKPYIYFASNKAERYEKISNWVIGVAITAIIIPVAMNLITSHWK</sequence>
<name>M4VIL5_9BACT</name>
<dbReference type="STRING" id="349215.A11S_2232"/>
<evidence type="ECO:0000313" key="3">
    <source>
        <dbReference type="Proteomes" id="UP000011932"/>
    </source>
</evidence>
<proteinExistence type="predicted"/>
<evidence type="ECO:0000256" key="1">
    <source>
        <dbReference type="SAM" id="Phobius"/>
    </source>
</evidence>